<keyword evidence="3" id="KW-0804">Transcription</keyword>
<keyword evidence="1" id="KW-0805">Transcription regulation</keyword>
<dbReference type="RefSeq" id="WP_114625818.1">
    <property type="nucleotide sequence ID" value="NZ_QQNA01000198.1"/>
</dbReference>
<dbReference type="AlphaFoldDB" id="A0A370B8Q1"/>
<feature type="DNA-binding region" description="H-T-H motif" evidence="4">
    <location>
        <begin position="44"/>
        <end position="63"/>
    </location>
</feature>
<evidence type="ECO:0000259" key="5">
    <source>
        <dbReference type="PROSITE" id="PS50977"/>
    </source>
</evidence>
<dbReference type="InterPro" id="IPR050109">
    <property type="entry name" value="HTH-type_TetR-like_transc_reg"/>
</dbReference>
<evidence type="ECO:0000313" key="6">
    <source>
        <dbReference type="EMBL" id="RDG35785.1"/>
    </source>
</evidence>
<protein>
    <submittedName>
        <fullName evidence="6">TetR/AcrR family transcriptional regulator</fullName>
    </submittedName>
</protein>
<dbReference type="SUPFAM" id="SSF46689">
    <property type="entry name" value="Homeodomain-like"/>
    <property type="match status" value="1"/>
</dbReference>
<dbReference type="InterPro" id="IPR001647">
    <property type="entry name" value="HTH_TetR"/>
</dbReference>
<keyword evidence="7" id="KW-1185">Reference proteome</keyword>
<accession>A0A370B8Q1</accession>
<evidence type="ECO:0000313" key="7">
    <source>
        <dbReference type="Proteomes" id="UP000253741"/>
    </source>
</evidence>
<dbReference type="Gene3D" id="1.10.357.10">
    <property type="entry name" value="Tetracycline Repressor, domain 2"/>
    <property type="match status" value="1"/>
</dbReference>
<dbReference type="SUPFAM" id="SSF48498">
    <property type="entry name" value="Tetracyclin repressor-like, C-terminal domain"/>
    <property type="match status" value="1"/>
</dbReference>
<proteinExistence type="predicted"/>
<keyword evidence="2 4" id="KW-0238">DNA-binding</keyword>
<reference evidence="6 7" key="1">
    <citation type="submission" date="2018-07" db="EMBL/GenBank/DDBJ databases">
        <title>Streptomyces species from bats.</title>
        <authorList>
            <person name="Dunlap C."/>
        </authorList>
    </citation>
    <scope>NUCLEOTIDE SEQUENCE [LARGE SCALE GENOMIC DNA]</scope>
    <source>
        <strain evidence="6 7">AC230</strain>
    </source>
</reference>
<dbReference type="PROSITE" id="PS50977">
    <property type="entry name" value="HTH_TETR_2"/>
    <property type="match status" value="1"/>
</dbReference>
<evidence type="ECO:0000256" key="3">
    <source>
        <dbReference type="ARBA" id="ARBA00023163"/>
    </source>
</evidence>
<dbReference type="Gene3D" id="1.10.10.60">
    <property type="entry name" value="Homeodomain-like"/>
    <property type="match status" value="1"/>
</dbReference>
<organism evidence="6 7">
    <name type="scientific">Streptomyces corynorhini</name>
    <dbReference type="NCBI Taxonomy" id="2282652"/>
    <lineage>
        <taxon>Bacteria</taxon>
        <taxon>Bacillati</taxon>
        <taxon>Actinomycetota</taxon>
        <taxon>Actinomycetes</taxon>
        <taxon>Kitasatosporales</taxon>
        <taxon>Streptomycetaceae</taxon>
        <taxon>Streptomyces</taxon>
    </lineage>
</organism>
<gene>
    <name evidence="6" type="ORF">DVH02_23510</name>
</gene>
<evidence type="ECO:0000256" key="2">
    <source>
        <dbReference type="ARBA" id="ARBA00023125"/>
    </source>
</evidence>
<name>A0A370B8Q1_9ACTN</name>
<dbReference type="GO" id="GO:0000976">
    <property type="term" value="F:transcription cis-regulatory region binding"/>
    <property type="evidence" value="ECO:0007669"/>
    <property type="project" value="TreeGrafter"/>
</dbReference>
<dbReference type="InterPro" id="IPR011075">
    <property type="entry name" value="TetR_C"/>
</dbReference>
<evidence type="ECO:0000256" key="4">
    <source>
        <dbReference type="PROSITE-ProRule" id="PRU00335"/>
    </source>
</evidence>
<dbReference type="EMBL" id="QQNA01000198">
    <property type="protein sequence ID" value="RDG35785.1"/>
    <property type="molecule type" value="Genomic_DNA"/>
</dbReference>
<sequence length="214" mass="24017">MRERDHGDEKEHRRGRPRSEAVERAILEAVVALLEDGVPLGALSIERIARTAGVGKATIYRRWPGAEELFVDVLREIEPPEPELPGRSALEDLRILLESLRRRGLAQRNSAFLHNVTVEMKSRPKLWQEYHRTVIDPRRATTLAVIRRGITDGEFRDDLGPELISDLLIGPMLMRTLHRTGAPLEEDLPDQIIRTVLQGLAPRAAAGAQDTPAT</sequence>
<dbReference type="GO" id="GO:0003700">
    <property type="term" value="F:DNA-binding transcription factor activity"/>
    <property type="evidence" value="ECO:0007669"/>
    <property type="project" value="TreeGrafter"/>
</dbReference>
<dbReference type="OrthoDB" id="9796019at2"/>
<dbReference type="PANTHER" id="PTHR30055:SF148">
    <property type="entry name" value="TETR-FAMILY TRANSCRIPTIONAL REGULATOR"/>
    <property type="match status" value="1"/>
</dbReference>
<evidence type="ECO:0000256" key="1">
    <source>
        <dbReference type="ARBA" id="ARBA00023015"/>
    </source>
</evidence>
<dbReference type="Pfam" id="PF16859">
    <property type="entry name" value="TetR_C_11"/>
    <property type="match status" value="1"/>
</dbReference>
<dbReference type="InterPro" id="IPR036271">
    <property type="entry name" value="Tet_transcr_reg_TetR-rel_C_sf"/>
</dbReference>
<dbReference type="Proteomes" id="UP000253741">
    <property type="component" value="Unassembled WGS sequence"/>
</dbReference>
<dbReference type="PANTHER" id="PTHR30055">
    <property type="entry name" value="HTH-TYPE TRANSCRIPTIONAL REGULATOR RUTR"/>
    <property type="match status" value="1"/>
</dbReference>
<dbReference type="InterPro" id="IPR009057">
    <property type="entry name" value="Homeodomain-like_sf"/>
</dbReference>
<dbReference type="Pfam" id="PF00440">
    <property type="entry name" value="TetR_N"/>
    <property type="match status" value="1"/>
</dbReference>
<comment type="caution">
    <text evidence="6">The sequence shown here is derived from an EMBL/GenBank/DDBJ whole genome shotgun (WGS) entry which is preliminary data.</text>
</comment>
<feature type="domain" description="HTH tetR-type" evidence="5">
    <location>
        <begin position="20"/>
        <end position="81"/>
    </location>
</feature>